<gene>
    <name evidence="3" type="ORF">BJ878DRAFT_271770</name>
</gene>
<reference evidence="3" key="1">
    <citation type="journal article" date="2021" name="IMA Fungus">
        <title>Genomic characterization of three marine fungi, including Emericellopsis atlantica sp. nov. with signatures of a generalist lifestyle and marine biomass degradation.</title>
        <authorList>
            <person name="Hagestad O.C."/>
            <person name="Hou L."/>
            <person name="Andersen J.H."/>
            <person name="Hansen E.H."/>
            <person name="Altermark B."/>
            <person name="Li C."/>
            <person name="Kuhnert E."/>
            <person name="Cox R.J."/>
            <person name="Crous P.W."/>
            <person name="Spatafora J.W."/>
            <person name="Lail K."/>
            <person name="Amirebrahimi M."/>
            <person name="Lipzen A."/>
            <person name="Pangilinan J."/>
            <person name="Andreopoulos W."/>
            <person name="Hayes R.D."/>
            <person name="Ng V."/>
            <person name="Grigoriev I.V."/>
            <person name="Jackson S.A."/>
            <person name="Sutton T.D.S."/>
            <person name="Dobson A.D.W."/>
            <person name="Rama T."/>
        </authorList>
    </citation>
    <scope>NUCLEOTIDE SEQUENCE</scope>
    <source>
        <strain evidence="3">TRa3180A</strain>
    </source>
</reference>
<sequence>MATPEHCLYCFETLAAKLEDRRSLTLPEIKSSYASYQVSTASSKNVPIAQQPLEIPRLAQLPDSSASTPSSSSSSSLAPSSETANSSSTSLEIDESPLFVTWNTIERYGLSLRGCIGTFEAQPLDEGISSYALISALHDTRFSPISSRELSSLSVSVTLLTNFEPAEDPMDWELGTHGIRISFVNKGRRFESCYLPDVATEQGWTKEETIISLMRKAGWGGKKDKWREVGDIKVVRYRGDALRLDYPAFKEWREWVAKK</sequence>
<dbReference type="InterPro" id="IPR002733">
    <property type="entry name" value="AMMECR1_domain"/>
</dbReference>
<proteinExistence type="predicted"/>
<dbReference type="OrthoDB" id="24630at2759"/>
<dbReference type="SUPFAM" id="SSF143447">
    <property type="entry name" value="AMMECR1-like"/>
    <property type="match status" value="1"/>
</dbReference>
<organism evidence="3 4">
    <name type="scientific">Calycina marina</name>
    <dbReference type="NCBI Taxonomy" id="1763456"/>
    <lineage>
        <taxon>Eukaryota</taxon>
        <taxon>Fungi</taxon>
        <taxon>Dikarya</taxon>
        <taxon>Ascomycota</taxon>
        <taxon>Pezizomycotina</taxon>
        <taxon>Leotiomycetes</taxon>
        <taxon>Helotiales</taxon>
        <taxon>Pezizellaceae</taxon>
        <taxon>Calycina</taxon>
    </lineage>
</organism>
<evidence type="ECO:0000313" key="4">
    <source>
        <dbReference type="Proteomes" id="UP000887226"/>
    </source>
</evidence>
<accession>A0A9P8CBN4</accession>
<dbReference type="PANTHER" id="PTHR13016">
    <property type="entry name" value="AMMECR1 HOMOLOG"/>
    <property type="match status" value="1"/>
</dbReference>
<feature type="region of interest" description="Disordered" evidence="1">
    <location>
        <begin position="61"/>
        <end position="89"/>
    </location>
</feature>
<dbReference type="InterPro" id="IPR023473">
    <property type="entry name" value="AMMECR1"/>
</dbReference>
<evidence type="ECO:0000313" key="3">
    <source>
        <dbReference type="EMBL" id="KAG9240750.1"/>
    </source>
</evidence>
<dbReference type="Proteomes" id="UP000887226">
    <property type="component" value="Unassembled WGS sequence"/>
</dbReference>
<dbReference type="Gene3D" id="3.30.700.20">
    <property type="entry name" value="Hypothetical protein ph0010, domain 1"/>
    <property type="match status" value="1"/>
</dbReference>
<evidence type="ECO:0000259" key="2">
    <source>
        <dbReference type="PROSITE" id="PS51112"/>
    </source>
</evidence>
<dbReference type="PANTHER" id="PTHR13016:SF0">
    <property type="entry name" value="AMME SYNDROME CANDIDATE GENE 1 PROTEIN"/>
    <property type="match status" value="1"/>
</dbReference>
<dbReference type="InterPro" id="IPR036071">
    <property type="entry name" value="AMMECR1_dom_sf"/>
</dbReference>
<keyword evidence="4" id="KW-1185">Reference proteome</keyword>
<dbReference type="Pfam" id="PF01871">
    <property type="entry name" value="AMMECR1"/>
    <property type="match status" value="1"/>
</dbReference>
<comment type="caution">
    <text evidence="3">The sequence shown here is derived from an EMBL/GenBank/DDBJ whole genome shotgun (WGS) entry which is preliminary data.</text>
</comment>
<dbReference type="PROSITE" id="PS51112">
    <property type="entry name" value="AMMECR1"/>
    <property type="match status" value="1"/>
</dbReference>
<dbReference type="NCBIfam" id="TIGR00296">
    <property type="entry name" value="TIGR00296 family protein"/>
    <property type="match status" value="1"/>
</dbReference>
<protein>
    <submittedName>
        <fullName evidence="3">AMMECR1 domain-containing protein</fullName>
    </submittedName>
</protein>
<evidence type="ECO:0000256" key="1">
    <source>
        <dbReference type="SAM" id="MobiDB-lite"/>
    </source>
</evidence>
<feature type="domain" description="AMMECR1" evidence="2">
    <location>
        <begin position="1"/>
        <end position="253"/>
    </location>
</feature>
<dbReference type="EMBL" id="MU254354">
    <property type="protein sequence ID" value="KAG9240750.1"/>
    <property type="molecule type" value="Genomic_DNA"/>
</dbReference>
<dbReference type="AlphaFoldDB" id="A0A9P8CBN4"/>
<name>A0A9P8CBN4_9HELO</name>
<dbReference type="InterPro" id="IPR027485">
    <property type="entry name" value="AMMECR1_N"/>
</dbReference>